<feature type="domain" description="CHAT" evidence="1">
    <location>
        <begin position="13"/>
        <end position="216"/>
    </location>
</feature>
<evidence type="ECO:0000313" key="2">
    <source>
        <dbReference type="EMBL" id="CAH0057206.1"/>
    </source>
</evidence>
<sequence length="245" mass="27194">MSIAGRYAQGSTETVLDRVMSSYASSIKGLIYGRLHRLDKPTRPPSGHAILVAMRKTPDLSMNGILPFAAAEVEMLNDLCPSLRLKPIKPTLRKEDVLKHLHSCRIFHFAGHGRSDPMEPSQSCLLLEDWKTKPLTVGDLRDHKLQENPPFLGYLSACSTGANEADRLADEGIHLVSAFQLAGFRHVVGTLWEVSDKHCVDVTRVLYETMRTGAMSELEEAIRMTEDAINIVPKTSALGNQYRLS</sequence>
<accession>A0A9N9ZKL2</accession>
<evidence type="ECO:0000313" key="3">
    <source>
        <dbReference type="Proteomes" id="UP000775872"/>
    </source>
</evidence>
<evidence type="ECO:0000259" key="1">
    <source>
        <dbReference type="Pfam" id="PF12770"/>
    </source>
</evidence>
<protein>
    <recommendedName>
        <fullName evidence="1">CHAT domain-containing protein</fullName>
    </recommendedName>
</protein>
<dbReference type="InterPro" id="IPR024983">
    <property type="entry name" value="CHAT_dom"/>
</dbReference>
<dbReference type="AlphaFoldDB" id="A0A9N9ZKL2"/>
<comment type="caution">
    <text evidence="2">The sequence shown here is derived from an EMBL/GenBank/DDBJ whole genome shotgun (WGS) entry which is preliminary data.</text>
</comment>
<dbReference type="Proteomes" id="UP000775872">
    <property type="component" value="Unassembled WGS sequence"/>
</dbReference>
<reference evidence="2" key="1">
    <citation type="submission" date="2021-10" db="EMBL/GenBank/DDBJ databases">
        <authorList>
            <person name="Piombo E."/>
        </authorList>
    </citation>
    <scope>NUCLEOTIDE SEQUENCE</scope>
</reference>
<proteinExistence type="predicted"/>
<dbReference type="OrthoDB" id="9991317at2759"/>
<organism evidence="2 3">
    <name type="scientific">Clonostachys solani</name>
    <dbReference type="NCBI Taxonomy" id="160281"/>
    <lineage>
        <taxon>Eukaryota</taxon>
        <taxon>Fungi</taxon>
        <taxon>Dikarya</taxon>
        <taxon>Ascomycota</taxon>
        <taxon>Pezizomycotina</taxon>
        <taxon>Sordariomycetes</taxon>
        <taxon>Hypocreomycetidae</taxon>
        <taxon>Hypocreales</taxon>
        <taxon>Bionectriaceae</taxon>
        <taxon>Clonostachys</taxon>
    </lineage>
</organism>
<gene>
    <name evidence="2" type="ORF">CSOL1703_00006979</name>
</gene>
<dbReference type="Pfam" id="PF12770">
    <property type="entry name" value="CHAT"/>
    <property type="match status" value="1"/>
</dbReference>
<name>A0A9N9ZKL2_9HYPO</name>
<dbReference type="EMBL" id="CABFOC020000074">
    <property type="protein sequence ID" value="CAH0057206.1"/>
    <property type="molecule type" value="Genomic_DNA"/>
</dbReference>
<keyword evidence="3" id="KW-1185">Reference proteome</keyword>